<protein>
    <recommendedName>
        <fullName evidence="6">ATP-dependent Clp protease proteolytic subunit</fullName>
    </recommendedName>
</protein>
<dbReference type="GO" id="GO:0008233">
    <property type="term" value="F:peptidase activity"/>
    <property type="evidence" value="ECO:0007669"/>
    <property type="project" value="UniProtKB-KW"/>
</dbReference>
<dbReference type="EMBL" id="JARESE010000122">
    <property type="protein sequence ID" value="MDE8654779.1"/>
    <property type="molecule type" value="Genomic_DNA"/>
</dbReference>
<dbReference type="PRINTS" id="PR00127">
    <property type="entry name" value="CLPPROTEASEP"/>
</dbReference>
<comment type="similarity">
    <text evidence="1 6">Belongs to the peptidase S14 family.</text>
</comment>
<keyword evidence="2" id="KW-0963">Cytoplasm</keyword>
<dbReference type="Proteomes" id="UP001216253">
    <property type="component" value="Unassembled WGS sequence"/>
</dbReference>
<evidence type="ECO:0000313" key="7">
    <source>
        <dbReference type="EMBL" id="MDE8654779.1"/>
    </source>
</evidence>
<keyword evidence="4" id="KW-0378">Hydrolase</keyword>
<sequence length="298" mass="31846">MTMTFRPRVNARARPGALPMPANRKISAFAPASVYDRWGEDAAGIRAAAGGDNVITMFDDIGEDYWSGGGITAKKVDAQLRAIGDRPVEVQINSPGGDMFEGIAIYNVLREHPQDITIKVMGMAASAASLVAMAGDRIEIGVSSFLMIHNCWVMAMGNRHDMAEVSAWLAPFDQSMIDLYALRTDASAEEIGAMMDAETWLSGSTAIEKGFADALLPADQMKRDESAQAADRRVNELRAMELTLVRAGYTRSEARARIHKIKGDGTPGAAVDLDNPTPGAGDSELAGALTGLLSTIRS</sequence>
<accession>A0ABT5WY21</accession>
<organism evidence="7 8">
    <name type="scientific">Novosphingobium album</name>
    <name type="common">ex Liu et al. 2023</name>
    <dbReference type="NCBI Taxonomy" id="3031130"/>
    <lineage>
        <taxon>Bacteria</taxon>
        <taxon>Pseudomonadati</taxon>
        <taxon>Pseudomonadota</taxon>
        <taxon>Alphaproteobacteria</taxon>
        <taxon>Sphingomonadales</taxon>
        <taxon>Sphingomonadaceae</taxon>
        <taxon>Novosphingobium</taxon>
    </lineage>
</organism>
<name>A0ABT5WY21_9SPHN</name>
<gene>
    <name evidence="7" type="ORF">PYV00_24090</name>
</gene>
<proteinExistence type="inferred from homology"/>
<keyword evidence="8" id="KW-1185">Reference proteome</keyword>
<dbReference type="InterPro" id="IPR029045">
    <property type="entry name" value="ClpP/crotonase-like_dom_sf"/>
</dbReference>
<evidence type="ECO:0000256" key="2">
    <source>
        <dbReference type="ARBA" id="ARBA00022490"/>
    </source>
</evidence>
<reference evidence="7 8" key="1">
    <citation type="submission" date="2023-03" db="EMBL/GenBank/DDBJ databases">
        <title>NovoSphingobium album sp. nov. isolated from polycyclic aromatic hydrocarbons- and heavy-metal polluted soil.</title>
        <authorList>
            <person name="Liu Z."/>
            <person name="Wang K."/>
        </authorList>
    </citation>
    <scope>NUCLEOTIDE SEQUENCE [LARGE SCALE GENOMIC DNA]</scope>
    <source>
        <strain evidence="7 8">H3SJ31-1</strain>
    </source>
</reference>
<dbReference type="SUPFAM" id="SSF52096">
    <property type="entry name" value="ClpP/crotonase"/>
    <property type="match status" value="1"/>
</dbReference>
<dbReference type="RefSeq" id="WP_275230895.1">
    <property type="nucleotide sequence ID" value="NZ_JARESE010000122.1"/>
</dbReference>
<evidence type="ECO:0000256" key="5">
    <source>
        <dbReference type="ARBA" id="ARBA00022825"/>
    </source>
</evidence>
<dbReference type="PANTHER" id="PTHR10381:SF70">
    <property type="entry name" value="ATP-DEPENDENT CLP PROTEASE PROTEOLYTIC SUBUNIT"/>
    <property type="match status" value="1"/>
</dbReference>
<keyword evidence="3 7" id="KW-0645">Protease</keyword>
<evidence type="ECO:0000256" key="6">
    <source>
        <dbReference type="RuleBase" id="RU003567"/>
    </source>
</evidence>
<dbReference type="Pfam" id="PF00574">
    <property type="entry name" value="CLP_protease"/>
    <property type="match status" value="1"/>
</dbReference>
<evidence type="ECO:0000256" key="3">
    <source>
        <dbReference type="ARBA" id="ARBA00022670"/>
    </source>
</evidence>
<keyword evidence="5" id="KW-0720">Serine protease</keyword>
<dbReference type="GO" id="GO:0006508">
    <property type="term" value="P:proteolysis"/>
    <property type="evidence" value="ECO:0007669"/>
    <property type="project" value="UniProtKB-KW"/>
</dbReference>
<dbReference type="Gene3D" id="3.90.226.10">
    <property type="entry name" value="2-enoyl-CoA Hydratase, Chain A, domain 1"/>
    <property type="match status" value="1"/>
</dbReference>
<comment type="caution">
    <text evidence="7">The sequence shown here is derived from an EMBL/GenBank/DDBJ whole genome shotgun (WGS) entry which is preliminary data.</text>
</comment>
<dbReference type="CDD" id="cd07016">
    <property type="entry name" value="S14_ClpP_1"/>
    <property type="match status" value="1"/>
</dbReference>
<evidence type="ECO:0000256" key="4">
    <source>
        <dbReference type="ARBA" id="ARBA00022801"/>
    </source>
</evidence>
<dbReference type="InterPro" id="IPR023562">
    <property type="entry name" value="ClpP/TepA"/>
</dbReference>
<evidence type="ECO:0000256" key="1">
    <source>
        <dbReference type="ARBA" id="ARBA00007039"/>
    </source>
</evidence>
<dbReference type="PANTHER" id="PTHR10381">
    <property type="entry name" value="ATP-DEPENDENT CLP PROTEASE PROTEOLYTIC SUBUNIT"/>
    <property type="match status" value="1"/>
</dbReference>
<dbReference type="NCBIfam" id="NF045542">
    <property type="entry name" value="Clp_rel_HeadMat"/>
    <property type="match status" value="1"/>
</dbReference>
<dbReference type="InterPro" id="IPR001907">
    <property type="entry name" value="ClpP"/>
</dbReference>
<evidence type="ECO:0000313" key="8">
    <source>
        <dbReference type="Proteomes" id="UP001216253"/>
    </source>
</evidence>